<dbReference type="AlphaFoldDB" id="A0A5N5GR98"/>
<dbReference type="InterPro" id="IPR003591">
    <property type="entry name" value="Leu-rich_rpt_typical-subtyp"/>
</dbReference>
<feature type="compositionally biased region" description="Acidic residues" evidence="17">
    <location>
        <begin position="366"/>
        <end position="383"/>
    </location>
</feature>
<dbReference type="GO" id="GO:0016020">
    <property type="term" value="C:membrane"/>
    <property type="evidence" value="ECO:0007669"/>
    <property type="project" value="UniProtKB-SubCell"/>
</dbReference>
<dbReference type="InterPro" id="IPR000719">
    <property type="entry name" value="Prot_kinase_dom"/>
</dbReference>
<evidence type="ECO:0000256" key="9">
    <source>
        <dbReference type="ARBA" id="ARBA00022741"/>
    </source>
</evidence>
<evidence type="ECO:0000256" key="13">
    <source>
        <dbReference type="ARBA" id="ARBA00023136"/>
    </source>
</evidence>
<dbReference type="OrthoDB" id="266718at2759"/>
<keyword evidence="5" id="KW-0433">Leucine-rich repeat</keyword>
<keyword evidence="10" id="KW-0418">Kinase</keyword>
<dbReference type="Pfam" id="PF00560">
    <property type="entry name" value="LRR_1"/>
    <property type="match status" value="2"/>
</dbReference>
<comment type="caution">
    <text evidence="19">The sequence shown here is derived from an EMBL/GenBank/DDBJ whole genome shotgun (WGS) entry which is preliminary data.</text>
</comment>
<dbReference type="Proteomes" id="UP000327157">
    <property type="component" value="Chromosome 15"/>
</dbReference>
<evidence type="ECO:0000256" key="4">
    <source>
        <dbReference type="ARBA" id="ARBA00022527"/>
    </source>
</evidence>
<keyword evidence="8" id="KW-0677">Repeat</keyword>
<evidence type="ECO:0000259" key="18">
    <source>
        <dbReference type="PROSITE" id="PS50011"/>
    </source>
</evidence>
<dbReference type="EMBL" id="SMOL01000401">
    <property type="protein sequence ID" value="KAB2617223.1"/>
    <property type="molecule type" value="Genomic_DNA"/>
</dbReference>
<name>A0A5N5GR98_9ROSA</name>
<evidence type="ECO:0000256" key="6">
    <source>
        <dbReference type="ARBA" id="ARBA00022679"/>
    </source>
</evidence>
<evidence type="ECO:0000256" key="14">
    <source>
        <dbReference type="ARBA" id="ARBA00047559"/>
    </source>
</evidence>
<evidence type="ECO:0000256" key="5">
    <source>
        <dbReference type="ARBA" id="ARBA00022614"/>
    </source>
</evidence>
<keyword evidence="13" id="KW-0472">Membrane</keyword>
<dbReference type="InterPro" id="IPR050538">
    <property type="entry name" value="MAP_kinase_kinase_kinase"/>
</dbReference>
<dbReference type="SMART" id="SM00365">
    <property type="entry name" value="LRR_SD22"/>
    <property type="match status" value="5"/>
</dbReference>
<feature type="binding site" evidence="16">
    <location>
        <position position="460"/>
    </location>
    <ligand>
        <name>ATP</name>
        <dbReference type="ChEBI" id="CHEBI:30616"/>
    </ligand>
</feature>
<comment type="catalytic activity">
    <reaction evidence="15">
        <text>L-seryl-[protein] + ATP = O-phospho-L-seryl-[protein] + ADP + H(+)</text>
        <dbReference type="Rhea" id="RHEA:17989"/>
        <dbReference type="Rhea" id="RHEA-COMP:9863"/>
        <dbReference type="Rhea" id="RHEA-COMP:11604"/>
        <dbReference type="ChEBI" id="CHEBI:15378"/>
        <dbReference type="ChEBI" id="CHEBI:29999"/>
        <dbReference type="ChEBI" id="CHEBI:30616"/>
        <dbReference type="ChEBI" id="CHEBI:83421"/>
        <dbReference type="ChEBI" id="CHEBI:456216"/>
        <dbReference type="EC" id="2.7.11.25"/>
    </reaction>
</comment>
<sequence>MPDFSDMSSIRELYLNHSPKLTEPIILQRLEKLELLDLGYCHRLKTSPDFSKLPNLNILFLNDCKSLSEIHPSLSGLSKLQSLYLENCNLTNDAIPKDLGGLSSLEVLDLSGNEFSGLPSLSGLSELRSLYLNNCNLTNDAIPKDLGGLSSLEVLDLSGNEFSGLPSLSGLSELWCLYLKNCNLTNDAIPKDLRGLSSLKVLDLSGNEFSGLPSLSGLSKLRCLYLKNCNLTNDAIPKDLRGLSSLKVLDLSGNEFSGLPSLSGLSKLRCLYLKNCNLTNYAIPKDLGGLSSLKVLDLSGNEFSGLPSLSGLSKLRCLYLKNCNLTNDATPKDLGGLSSLEEVAMILVGYPVGKRIYSSSAASSSDEQEEEEEEGEVGEEGAMEIEIRDTVPVSEGCSFTTSNDDDSSSTTTVSPNERISQNGRLNCIITHWEKGYLLGSGSFGSVYEAISDGGCFFAVKEVSLLDKGSQGKQRVYQLEQEIALLSQFEHHNIVQYYGAQKDESNLYIFLELVAEGSLQKLYKTYPLADSHASEYTRQILHGLKYLHDRKVVHRDIKCANVLVHVNGSVKLADFGLAKTIQNMNDIKSCQGTAFWMAPEDDFPKVYLLREP</sequence>
<evidence type="ECO:0000256" key="15">
    <source>
        <dbReference type="ARBA" id="ARBA00048329"/>
    </source>
</evidence>
<dbReference type="Pfam" id="PF13855">
    <property type="entry name" value="LRR_8"/>
    <property type="match status" value="1"/>
</dbReference>
<reference evidence="20" key="2">
    <citation type="submission" date="2019-10" db="EMBL/GenBank/DDBJ databases">
        <title>A de novo genome assembly of a pear dwarfing rootstock.</title>
        <authorList>
            <person name="Wang F."/>
            <person name="Wang J."/>
            <person name="Li S."/>
            <person name="Zhang Y."/>
            <person name="Fang M."/>
            <person name="Ma L."/>
            <person name="Zhao Y."/>
            <person name="Jiang S."/>
        </authorList>
    </citation>
    <scope>NUCLEOTIDE SEQUENCE [LARGE SCALE GENOMIC DNA]</scope>
</reference>
<dbReference type="PANTHER" id="PTHR48016:SF29">
    <property type="entry name" value="MITOGEN-ACTIVATED PROTEIN KINASE KINASE KINASE 1-RELATED"/>
    <property type="match status" value="1"/>
</dbReference>
<reference evidence="19 20" key="3">
    <citation type="submission" date="2019-11" db="EMBL/GenBank/DDBJ databases">
        <title>A de novo genome assembly of a pear dwarfing rootstock.</title>
        <authorList>
            <person name="Wang F."/>
            <person name="Wang J."/>
            <person name="Li S."/>
            <person name="Zhang Y."/>
            <person name="Fang M."/>
            <person name="Ma L."/>
            <person name="Zhao Y."/>
            <person name="Jiang S."/>
        </authorList>
    </citation>
    <scope>NUCLEOTIDE SEQUENCE [LARGE SCALE GENOMIC DNA]</scope>
    <source>
        <strain evidence="19">S2</strain>
        <tissue evidence="19">Leaf</tissue>
    </source>
</reference>
<feature type="region of interest" description="Disordered" evidence="17">
    <location>
        <begin position="359"/>
        <end position="416"/>
    </location>
</feature>
<dbReference type="InterPro" id="IPR055414">
    <property type="entry name" value="LRR_R13L4/SHOC2-like"/>
</dbReference>
<reference evidence="19 20" key="1">
    <citation type="submission" date="2019-09" db="EMBL/GenBank/DDBJ databases">
        <authorList>
            <person name="Ou C."/>
        </authorList>
    </citation>
    <scope>NUCLEOTIDE SEQUENCE [LARGE SCALE GENOMIC DNA]</scope>
    <source>
        <strain evidence="19">S2</strain>
        <tissue evidence="19">Leaf</tissue>
    </source>
</reference>
<keyword evidence="7" id="KW-0812">Transmembrane</keyword>
<evidence type="ECO:0000256" key="7">
    <source>
        <dbReference type="ARBA" id="ARBA00022692"/>
    </source>
</evidence>
<evidence type="ECO:0000256" key="1">
    <source>
        <dbReference type="ARBA" id="ARBA00004370"/>
    </source>
</evidence>
<keyword evidence="6" id="KW-0808">Transferase</keyword>
<dbReference type="GO" id="GO:0004709">
    <property type="term" value="F:MAP kinase kinase kinase activity"/>
    <property type="evidence" value="ECO:0007669"/>
    <property type="project" value="UniProtKB-EC"/>
</dbReference>
<comment type="catalytic activity">
    <reaction evidence="14">
        <text>L-threonyl-[protein] + ATP = O-phospho-L-threonyl-[protein] + ADP + H(+)</text>
        <dbReference type="Rhea" id="RHEA:46608"/>
        <dbReference type="Rhea" id="RHEA-COMP:11060"/>
        <dbReference type="Rhea" id="RHEA-COMP:11605"/>
        <dbReference type="ChEBI" id="CHEBI:15378"/>
        <dbReference type="ChEBI" id="CHEBI:30013"/>
        <dbReference type="ChEBI" id="CHEBI:30616"/>
        <dbReference type="ChEBI" id="CHEBI:61977"/>
        <dbReference type="ChEBI" id="CHEBI:456216"/>
        <dbReference type="EC" id="2.7.11.25"/>
    </reaction>
</comment>
<dbReference type="SUPFAM" id="SSF52058">
    <property type="entry name" value="L domain-like"/>
    <property type="match status" value="1"/>
</dbReference>
<keyword evidence="12" id="KW-1133">Transmembrane helix</keyword>
<dbReference type="InterPro" id="IPR001611">
    <property type="entry name" value="Leu-rich_rpt"/>
</dbReference>
<evidence type="ECO:0000256" key="3">
    <source>
        <dbReference type="ARBA" id="ARBA00012406"/>
    </source>
</evidence>
<keyword evidence="20" id="KW-1185">Reference proteome</keyword>
<evidence type="ECO:0000256" key="17">
    <source>
        <dbReference type="SAM" id="MobiDB-lite"/>
    </source>
</evidence>
<accession>A0A5N5GR98</accession>
<evidence type="ECO:0000256" key="10">
    <source>
        <dbReference type="ARBA" id="ARBA00022777"/>
    </source>
</evidence>
<organism evidence="19 20">
    <name type="scientific">Pyrus ussuriensis x Pyrus communis</name>
    <dbReference type="NCBI Taxonomy" id="2448454"/>
    <lineage>
        <taxon>Eukaryota</taxon>
        <taxon>Viridiplantae</taxon>
        <taxon>Streptophyta</taxon>
        <taxon>Embryophyta</taxon>
        <taxon>Tracheophyta</taxon>
        <taxon>Spermatophyta</taxon>
        <taxon>Magnoliopsida</taxon>
        <taxon>eudicotyledons</taxon>
        <taxon>Gunneridae</taxon>
        <taxon>Pentapetalae</taxon>
        <taxon>rosids</taxon>
        <taxon>fabids</taxon>
        <taxon>Rosales</taxon>
        <taxon>Rosaceae</taxon>
        <taxon>Amygdaloideae</taxon>
        <taxon>Maleae</taxon>
        <taxon>Pyrus</taxon>
    </lineage>
</organism>
<comment type="subcellular location">
    <subcellularLocation>
        <location evidence="1">Membrane</location>
    </subcellularLocation>
</comment>
<evidence type="ECO:0000256" key="8">
    <source>
        <dbReference type="ARBA" id="ARBA00022737"/>
    </source>
</evidence>
<dbReference type="PROSITE" id="PS00107">
    <property type="entry name" value="PROTEIN_KINASE_ATP"/>
    <property type="match status" value="1"/>
</dbReference>
<evidence type="ECO:0000256" key="16">
    <source>
        <dbReference type="PROSITE-ProRule" id="PRU10141"/>
    </source>
</evidence>
<evidence type="ECO:0000256" key="2">
    <source>
        <dbReference type="ARBA" id="ARBA00006529"/>
    </source>
</evidence>
<dbReference type="SMART" id="SM00220">
    <property type="entry name" value="S_TKc"/>
    <property type="match status" value="1"/>
</dbReference>
<dbReference type="Gene3D" id="1.10.510.10">
    <property type="entry name" value="Transferase(Phosphotransferase) domain 1"/>
    <property type="match status" value="1"/>
</dbReference>
<dbReference type="EC" id="2.7.11.25" evidence="3"/>
<evidence type="ECO:0000256" key="11">
    <source>
        <dbReference type="ARBA" id="ARBA00022840"/>
    </source>
</evidence>
<keyword evidence="4" id="KW-0723">Serine/threonine-protein kinase</keyword>
<feature type="domain" description="Protein kinase" evidence="18">
    <location>
        <begin position="432"/>
        <end position="611"/>
    </location>
</feature>
<dbReference type="Pfam" id="PF23598">
    <property type="entry name" value="LRR_14"/>
    <property type="match status" value="1"/>
</dbReference>
<dbReference type="GO" id="GO:0005524">
    <property type="term" value="F:ATP binding"/>
    <property type="evidence" value="ECO:0007669"/>
    <property type="project" value="UniProtKB-UniRule"/>
</dbReference>
<evidence type="ECO:0000256" key="12">
    <source>
        <dbReference type="ARBA" id="ARBA00022989"/>
    </source>
</evidence>
<gene>
    <name evidence="19" type="ORF">D8674_013092</name>
</gene>
<feature type="compositionally biased region" description="Low complexity" evidence="17">
    <location>
        <begin position="398"/>
        <end position="412"/>
    </location>
</feature>
<dbReference type="Pfam" id="PF00069">
    <property type="entry name" value="Pkinase"/>
    <property type="match status" value="1"/>
</dbReference>
<dbReference type="InterPro" id="IPR032675">
    <property type="entry name" value="LRR_dom_sf"/>
</dbReference>
<proteinExistence type="inferred from homology"/>
<dbReference type="PANTHER" id="PTHR48016">
    <property type="entry name" value="MAP KINASE KINASE KINASE SSK2-RELATED-RELATED"/>
    <property type="match status" value="1"/>
</dbReference>
<dbReference type="PROSITE" id="PS00108">
    <property type="entry name" value="PROTEIN_KINASE_ST"/>
    <property type="match status" value="1"/>
</dbReference>
<dbReference type="SUPFAM" id="SSF56112">
    <property type="entry name" value="Protein kinase-like (PK-like)"/>
    <property type="match status" value="1"/>
</dbReference>
<evidence type="ECO:0000313" key="20">
    <source>
        <dbReference type="Proteomes" id="UP000327157"/>
    </source>
</evidence>
<dbReference type="PROSITE" id="PS51450">
    <property type="entry name" value="LRR"/>
    <property type="match status" value="5"/>
</dbReference>
<dbReference type="InterPro" id="IPR008271">
    <property type="entry name" value="Ser/Thr_kinase_AS"/>
</dbReference>
<keyword evidence="9 16" id="KW-0547">Nucleotide-binding</keyword>
<comment type="similarity">
    <text evidence="2">Belongs to the protein kinase superfamily. STE Ser/Thr protein kinase family. MAP kinase kinase kinase subfamily.</text>
</comment>
<protein>
    <recommendedName>
        <fullName evidence="3">mitogen-activated protein kinase kinase kinase</fullName>
        <ecNumber evidence="3">2.7.11.25</ecNumber>
    </recommendedName>
</protein>
<dbReference type="PRINTS" id="PR00019">
    <property type="entry name" value="LEURICHRPT"/>
</dbReference>
<evidence type="ECO:0000313" key="19">
    <source>
        <dbReference type="EMBL" id="KAB2617223.1"/>
    </source>
</evidence>
<dbReference type="Gene3D" id="3.80.10.10">
    <property type="entry name" value="Ribonuclease Inhibitor"/>
    <property type="match status" value="4"/>
</dbReference>
<dbReference type="InterPro" id="IPR011009">
    <property type="entry name" value="Kinase-like_dom_sf"/>
</dbReference>
<dbReference type="PROSITE" id="PS50011">
    <property type="entry name" value="PROTEIN_KINASE_DOM"/>
    <property type="match status" value="1"/>
</dbReference>
<dbReference type="InterPro" id="IPR017441">
    <property type="entry name" value="Protein_kinase_ATP_BS"/>
</dbReference>
<dbReference type="SMART" id="SM00369">
    <property type="entry name" value="LRR_TYP"/>
    <property type="match status" value="7"/>
</dbReference>
<dbReference type="SMART" id="SM00364">
    <property type="entry name" value="LRR_BAC"/>
    <property type="match status" value="5"/>
</dbReference>
<dbReference type="GO" id="GO:0005737">
    <property type="term" value="C:cytoplasm"/>
    <property type="evidence" value="ECO:0007669"/>
    <property type="project" value="TreeGrafter"/>
</dbReference>
<keyword evidence="11 16" id="KW-0067">ATP-binding</keyword>